<accession>A0ABQ9F9G7</accession>
<dbReference type="PANTHER" id="PTHR33206">
    <property type="entry name" value="PROTEIN CBG10425"/>
    <property type="match status" value="1"/>
</dbReference>
<dbReference type="Proteomes" id="UP001217089">
    <property type="component" value="Unassembled WGS sequence"/>
</dbReference>
<evidence type="ECO:0000313" key="1">
    <source>
        <dbReference type="EMBL" id="KAJ8314004.1"/>
    </source>
</evidence>
<evidence type="ECO:0000313" key="2">
    <source>
        <dbReference type="Proteomes" id="UP001217089"/>
    </source>
</evidence>
<dbReference type="PANTHER" id="PTHR33206:SF1">
    <property type="entry name" value="DNA-DIRECTED DNA POLYMERASE"/>
    <property type="match status" value="1"/>
</dbReference>
<organism evidence="1 2">
    <name type="scientific">Tegillarca granosa</name>
    <name type="common">Malaysian cockle</name>
    <name type="synonym">Anadara granosa</name>
    <dbReference type="NCBI Taxonomy" id="220873"/>
    <lineage>
        <taxon>Eukaryota</taxon>
        <taxon>Metazoa</taxon>
        <taxon>Spiralia</taxon>
        <taxon>Lophotrochozoa</taxon>
        <taxon>Mollusca</taxon>
        <taxon>Bivalvia</taxon>
        <taxon>Autobranchia</taxon>
        <taxon>Pteriomorphia</taxon>
        <taxon>Arcoida</taxon>
        <taxon>Arcoidea</taxon>
        <taxon>Arcidae</taxon>
        <taxon>Tegillarca</taxon>
    </lineage>
</organism>
<name>A0ABQ9F9G7_TEGGR</name>
<keyword evidence="2" id="KW-1185">Reference proteome</keyword>
<reference evidence="1 2" key="1">
    <citation type="submission" date="2022-12" db="EMBL/GenBank/DDBJ databases">
        <title>Chromosome-level genome of Tegillarca granosa.</title>
        <authorList>
            <person name="Kim J."/>
        </authorList>
    </citation>
    <scope>NUCLEOTIDE SEQUENCE [LARGE SCALE GENOMIC DNA]</scope>
    <source>
        <strain evidence="1">Teg-2019</strain>
        <tissue evidence="1">Adductor muscle</tissue>
    </source>
</reference>
<protein>
    <submittedName>
        <fullName evidence="1">Uncharacterized protein</fullName>
    </submittedName>
</protein>
<dbReference type="EMBL" id="JARBDR010000342">
    <property type="protein sequence ID" value="KAJ8314004.1"/>
    <property type="molecule type" value="Genomic_DNA"/>
</dbReference>
<gene>
    <name evidence="1" type="ORF">KUTeg_008565</name>
</gene>
<sequence>MENVILTAVVDEELFGMIEVDITVPDHWTSTYTHPTMTPYEYFQEMCPIFCNTLVPFHSIGDHMKEHVEQLNLSKHDRRLLVAGMSAEKILLATPLLRWYLLKGLVVSRIYQVVEYQKHRCFRDFVNKVSSCKRNADENPDTAVIADTMKVIGYSAYGSLIMDKTKHRDIKYVQGENKSYLKVNEPQLRKLECIDLEEEYYEISMAKRIIRLDLPIQLGFFILQ</sequence>
<proteinExistence type="predicted"/>
<comment type="caution">
    <text evidence="1">The sequence shown here is derived from an EMBL/GenBank/DDBJ whole genome shotgun (WGS) entry which is preliminary data.</text>
</comment>